<dbReference type="InterPro" id="IPR016897">
    <property type="entry name" value="SKP1"/>
</dbReference>
<dbReference type="HOGENOM" id="CLU_059252_5_0_1"/>
<feature type="domain" description="SKP1 component POZ" evidence="6">
    <location>
        <begin position="1"/>
        <end position="59"/>
    </location>
</feature>
<dbReference type="STRING" id="4533.J3MN58"/>
<dbReference type="AlphaFoldDB" id="J3MN58"/>
<dbReference type="InterPro" id="IPR036296">
    <property type="entry name" value="SKP1-like_dim_sf"/>
</dbReference>
<name>J3MN58_ORYBR</name>
<dbReference type="GO" id="GO:0016567">
    <property type="term" value="P:protein ubiquitination"/>
    <property type="evidence" value="ECO:0007669"/>
    <property type="project" value="UniProtKB-UniRule"/>
</dbReference>
<dbReference type="SUPFAM" id="SSF54695">
    <property type="entry name" value="POZ domain"/>
    <property type="match status" value="1"/>
</dbReference>
<evidence type="ECO:0000259" key="5">
    <source>
        <dbReference type="Pfam" id="PF01466"/>
    </source>
</evidence>
<dbReference type="OrthoDB" id="652070at2759"/>
<dbReference type="GeneID" id="102719223"/>
<evidence type="ECO:0000256" key="2">
    <source>
        <dbReference type="ARBA" id="ARBA00009993"/>
    </source>
</evidence>
<evidence type="ECO:0000313" key="7">
    <source>
        <dbReference type="EnsemblPlants" id="OB07G28400.1"/>
    </source>
</evidence>
<dbReference type="PANTHER" id="PTHR11165">
    <property type="entry name" value="SKP1"/>
    <property type="match status" value="1"/>
</dbReference>
<comment type="pathway">
    <text evidence="1 4">Protein modification; protein ubiquitination.</text>
</comment>
<comment type="subunit">
    <text evidence="4">Part of a SCF (SKP1-cullin-F-box) protein ligase complex.</text>
</comment>
<dbReference type="Gene3D" id="3.30.710.10">
    <property type="entry name" value="Potassium Channel Kv1.1, Chain A"/>
    <property type="match status" value="1"/>
</dbReference>
<dbReference type="SMART" id="SM00512">
    <property type="entry name" value="Skp1"/>
    <property type="match status" value="1"/>
</dbReference>
<keyword evidence="3 4" id="KW-0833">Ubl conjugation pathway</keyword>
<dbReference type="GO" id="GO:0006511">
    <property type="term" value="P:ubiquitin-dependent protein catabolic process"/>
    <property type="evidence" value="ECO:0007669"/>
    <property type="project" value="InterPro"/>
</dbReference>
<feature type="domain" description="SKP1 component dimerisation" evidence="5">
    <location>
        <begin position="104"/>
        <end position="149"/>
    </location>
</feature>
<dbReference type="Pfam" id="PF01466">
    <property type="entry name" value="Skp1"/>
    <property type="match status" value="1"/>
</dbReference>
<dbReference type="InterPro" id="IPR016073">
    <property type="entry name" value="Skp1_comp_POZ"/>
</dbReference>
<comment type="function">
    <text evidence="4">Involved in ubiquitination and subsequent proteasomal degradation of target proteins. Together with CUL1, RBX1 and a F-box protein, it forms a SCF E3 ubiquitin ligase complex. The functional specificity of this complex depends on the type of F-box protein. In the SCF complex, it serves as an adapter that links the F-box protein to CUL1.</text>
</comment>
<dbReference type="InterPro" id="IPR001232">
    <property type="entry name" value="SKP1-like"/>
</dbReference>
<dbReference type="KEGG" id="obr:102719223"/>
<organism evidence="7">
    <name type="scientific">Oryza brachyantha</name>
    <name type="common">malo sina</name>
    <dbReference type="NCBI Taxonomy" id="4533"/>
    <lineage>
        <taxon>Eukaryota</taxon>
        <taxon>Viridiplantae</taxon>
        <taxon>Streptophyta</taxon>
        <taxon>Embryophyta</taxon>
        <taxon>Tracheophyta</taxon>
        <taxon>Spermatophyta</taxon>
        <taxon>Magnoliopsida</taxon>
        <taxon>Liliopsida</taxon>
        <taxon>Poales</taxon>
        <taxon>Poaceae</taxon>
        <taxon>BOP clade</taxon>
        <taxon>Oryzoideae</taxon>
        <taxon>Oryzeae</taxon>
        <taxon>Oryzinae</taxon>
        <taxon>Oryza</taxon>
    </lineage>
</organism>
<dbReference type="RefSeq" id="XP_006658847.1">
    <property type="nucleotide sequence ID" value="XM_006658784.2"/>
</dbReference>
<proteinExistence type="inferred from homology"/>
<dbReference type="PIRSF" id="PIRSF028729">
    <property type="entry name" value="E3_ubiquit_lig_SCF_Skp"/>
    <property type="match status" value="1"/>
</dbReference>
<dbReference type="EnsemblPlants" id="OB07G28400.1">
    <property type="protein sequence ID" value="OB07G28400.1"/>
    <property type="gene ID" value="OB07G28400"/>
</dbReference>
<dbReference type="SUPFAM" id="SSF81382">
    <property type="entry name" value="Skp1 dimerisation domain-like"/>
    <property type="match status" value="1"/>
</dbReference>
<dbReference type="InterPro" id="IPR016072">
    <property type="entry name" value="Skp1_comp_dimer"/>
</dbReference>
<gene>
    <name evidence="7" type="primary">LOC102719223</name>
</gene>
<evidence type="ECO:0000256" key="4">
    <source>
        <dbReference type="PIRNR" id="PIRNR028729"/>
    </source>
</evidence>
<dbReference type="Proteomes" id="UP000006038">
    <property type="component" value="Chromosome 7"/>
</dbReference>
<dbReference type="eggNOG" id="KOG1724">
    <property type="taxonomic scope" value="Eukaryota"/>
</dbReference>
<protein>
    <recommendedName>
        <fullName evidence="4">SKP1-like protein</fullName>
    </recommendedName>
</protein>
<dbReference type="GO" id="GO:0009867">
    <property type="term" value="P:jasmonic acid mediated signaling pathway"/>
    <property type="evidence" value="ECO:0007669"/>
    <property type="project" value="UniProtKB-ARBA"/>
</dbReference>
<reference evidence="7" key="2">
    <citation type="submission" date="2013-04" db="UniProtKB">
        <authorList>
            <consortium name="EnsemblPlants"/>
        </authorList>
    </citation>
    <scope>IDENTIFICATION</scope>
</reference>
<dbReference type="UniPathway" id="UPA00143"/>
<dbReference type="Pfam" id="PF03931">
    <property type="entry name" value="Skp1_POZ"/>
    <property type="match status" value="1"/>
</dbReference>
<evidence type="ECO:0000256" key="1">
    <source>
        <dbReference type="ARBA" id="ARBA00004906"/>
    </source>
</evidence>
<comment type="similarity">
    <text evidence="2 4">Belongs to the SKP1 family.</text>
</comment>
<evidence type="ECO:0000259" key="6">
    <source>
        <dbReference type="Pfam" id="PF03931"/>
    </source>
</evidence>
<reference evidence="7" key="1">
    <citation type="journal article" date="2013" name="Nat. Commun.">
        <title>Whole-genome sequencing of Oryza brachyantha reveals mechanisms underlying Oryza genome evolution.</title>
        <authorList>
            <person name="Chen J."/>
            <person name="Huang Q."/>
            <person name="Gao D."/>
            <person name="Wang J."/>
            <person name="Lang Y."/>
            <person name="Liu T."/>
            <person name="Li B."/>
            <person name="Bai Z."/>
            <person name="Luis Goicoechea J."/>
            <person name="Liang C."/>
            <person name="Chen C."/>
            <person name="Zhang W."/>
            <person name="Sun S."/>
            <person name="Liao Y."/>
            <person name="Zhang X."/>
            <person name="Yang L."/>
            <person name="Song C."/>
            <person name="Wang M."/>
            <person name="Shi J."/>
            <person name="Liu G."/>
            <person name="Liu J."/>
            <person name="Zhou H."/>
            <person name="Zhou W."/>
            <person name="Yu Q."/>
            <person name="An N."/>
            <person name="Chen Y."/>
            <person name="Cai Q."/>
            <person name="Wang B."/>
            <person name="Liu B."/>
            <person name="Min J."/>
            <person name="Huang Y."/>
            <person name="Wu H."/>
            <person name="Li Z."/>
            <person name="Zhang Y."/>
            <person name="Yin Y."/>
            <person name="Song W."/>
            <person name="Jiang J."/>
            <person name="Jackson S.A."/>
            <person name="Wing R.A."/>
            <person name="Wang J."/>
            <person name="Chen M."/>
        </authorList>
    </citation>
    <scope>NUCLEOTIDE SEQUENCE [LARGE SCALE GENOMIC DNA]</scope>
    <source>
        <strain evidence="7">cv. IRGC 101232</strain>
    </source>
</reference>
<dbReference type="Gramene" id="OB07G28400.1">
    <property type="protein sequence ID" value="OB07G28400.1"/>
    <property type="gene ID" value="OB07G28400"/>
</dbReference>
<sequence>MITLKCSDGELIEVRAASAMLSKILGEMVESGHADGVIPLTEIDSKTFKKVIKYCDKHADFAANNKSGTDEEKDWDKGFIDELDKNRNFLFCVIMAANFLCIRGLLEDGCQKVADTIKGKTPEEIREAFNIENDLTAEDLKEISLENEKVFG</sequence>
<dbReference type="InterPro" id="IPR011333">
    <property type="entry name" value="SKP1/BTB/POZ_sf"/>
</dbReference>
<evidence type="ECO:0000256" key="3">
    <source>
        <dbReference type="ARBA" id="ARBA00022786"/>
    </source>
</evidence>
<accession>J3MN58</accession>
<keyword evidence="8" id="KW-1185">Reference proteome</keyword>
<evidence type="ECO:0000313" key="8">
    <source>
        <dbReference type="Proteomes" id="UP000006038"/>
    </source>
</evidence>